<gene>
    <name evidence="2" type="ORF">TCEB3V08_LOCUS11838</name>
</gene>
<protein>
    <submittedName>
        <fullName evidence="2">Uncharacterized protein</fullName>
    </submittedName>
</protein>
<evidence type="ECO:0000313" key="2">
    <source>
        <dbReference type="EMBL" id="CAD7413668.1"/>
    </source>
</evidence>
<proteinExistence type="predicted"/>
<name>A0A7R9HA41_TIMCR</name>
<dbReference type="EMBL" id="OC323897">
    <property type="protein sequence ID" value="CAD7413668.1"/>
    <property type="molecule type" value="Genomic_DNA"/>
</dbReference>
<reference evidence="2" key="1">
    <citation type="submission" date="2020-11" db="EMBL/GenBank/DDBJ databases">
        <authorList>
            <person name="Tran Van P."/>
        </authorList>
    </citation>
    <scope>NUCLEOTIDE SEQUENCE</scope>
</reference>
<keyword evidence="1" id="KW-0472">Membrane</keyword>
<organism evidence="2">
    <name type="scientific">Timema cristinae</name>
    <name type="common">Walking stick</name>
    <dbReference type="NCBI Taxonomy" id="61476"/>
    <lineage>
        <taxon>Eukaryota</taxon>
        <taxon>Metazoa</taxon>
        <taxon>Ecdysozoa</taxon>
        <taxon>Arthropoda</taxon>
        <taxon>Hexapoda</taxon>
        <taxon>Insecta</taxon>
        <taxon>Pterygota</taxon>
        <taxon>Neoptera</taxon>
        <taxon>Polyneoptera</taxon>
        <taxon>Phasmatodea</taxon>
        <taxon>Timematodea</taxon>
        <taxon>Timematoidea</taxon>
        <taxon>Timematidae</taxon>
        <taxon>Timema</taxon>
    </lineage>
</organism>
<feature type="transmembrane region" description="Helical" evidence="1">
    <location>
        <begin position="79"/>
        <end position="104"/>
    </location>
</feature>
<accession>A0A7R9HA41</accession>
<dbReference type="AlphaFoldDB" id="A0A7R9HA41"/>
<sequence>MAEATASSRHLRLSLPGPATHYSAPFNLQQVLASSNWDSDGASMRDPSLYTGSGPSDGFTEPDFNPVPDTADLGVPHQVVSMTLTFLITFSAIGLFAYLCLLIGSSRGNRYLLLPAMILDMLILVLSTFTYIALMIVTFSYDTGLGVAYMLGGFVGNASCNVVISEPGSWETHLLLTRMVFRRRGRFWRGLLANQCFRLSVWVLHYMERERQTRDRRNRETGLPDAVLLAMRVQFIPTPARNSECNLVSYSDLLNWFKEPTSL</sequence>
<keyword evidence="1" id="KW-1133">Transmembrane helix</keyword>
<keyword evidence="1" id="KW-0812">Transmembrane</keyword>
<feature type="transmembrane region" description="Helical" evidence="1">
    <location>
        <begin position="111"/>
        <end position="141"/>
    </location>
</feature>
<evidence type="ECO:0000256" key="1">
    <source>
        <dbReference type="SAM" id="Phobius"/>
    </source>
</evidence>